<feature type="compositionally biased region" description="Basic and acidic residues" evidence="6">
    <location>
        <begin position="246"/>
        <end position="258"/>
    </location>
</feature>
<feature type="transmembrane region" description="Helical" evidence="7">
    <location>
        <begin position="488"/>
        <end position="508"/>
    </location>
</feature>
<dbReference type="RefSeq" id="WP_106114843.1">
    <property type="nucleotide sequence ID" value="NZ_PVSR01000037.1"/>
</dbReference>
<name>A0A2T0GT21_ACTMO</name>
<sequence>MSDSFLSLVPPVLALGLVVLTRKVLLSLSIGILSGVALLNGFAPLDSLGTLFGIVAEIFVSDGGINTGNVFILCFLLLLGMTASVISACGGSHSFAEWATRRFRTRRGTLFFPTLLGVVLFIDDYFNALVVGNVSRPVTDRQRISRAKLAYTVDSTSAPICILMPISSWGAYIISVFAGIVSVRGFAEIGGLEAFLRTVPVNYYAVIALLMVLCVVFFGLDIGPMRRHEQRALRGEGLTDPAKGAFSREPESEDHNPNGRIRDLIVPILALVVATVVAMIATGARAAAEVSPLAVFENTDVPTSLLCGGVVGWLVALGFAVRAGTGRQRLGRGTWSGIRSMLPAIWILLFAWTIIAVIERLGTGEYLAGLVSGRIDNALIPLLIFVTAGFMSLSTGTSWGTFGVMLPIAADIAAATDPGLMFAALGAVLAGAIWGDHCSPISDTTIMSSAGAQSHHIDHVVTQLPYALIIAGISAAGYLVLGLTGSGLLGLLGALVLFVATVVVLRLVTGAARRTGEPVLR</sequence>
<comment type="subcellular location">
    <subcellularLocation>
        <location evidence="1">Cell membrane</location>
        <topology evidence="1">Multi-pass membrane protein</topology>
    </subcellularLocation>
</comment>
<feature type="transmembrane region" description="Helical" evidence="7">
    <location>
        <begin position="42"/>
        <end position="60"/>
    </location>
</feature>
<evidence type="ECO:0000256" key="6">
    <source>
        <dbReference type="SAM" id="MobiDB-lite"/>
    </source>
</evidence>
<evidence type="ECO:0000259" key="8">
    <source>
        <dbReference type="Pfam" id="PF03553"/>
    </source>
</evidence>
<evidence type="ECO:0000313" key="9">
    <source>
        <dbReference type="EMBL" id="PRW62266.1"/>
    </source>
</evidence>
<reference evidence="9 10" key="1">
    <citation type="submission" date="2018-03" db="EMBL/GenBank/DDBJ databases">
        <title>Actinopolyspora mortivallis from Sahara, screening for active biomolecules.</title>
        <authorList>
            <person name="Selama O."/>
            <person name="Wellington E.M.H."/>
            <person name="Hacene H."/>
        </authorList>
    </citation>
    <scope>NUCLEOTIDE SEQUENCE [LARGE SCALE GENOMIC DNA]</scope>
    <source>
        <strain evidence="9 10">M5A</strain>
    </source>
</reference>
<dbReference type="InParanoid" id="A0A2T0GT21"/>
<evidence type="ECO:0000313" key="10">
    <source>
        <dbReference type="Proteomes" id="UP000239352"/>
    </source>
</evidence>
<keyword evidence="5 7" id="KW-0472">Membrane</keyword>
<feature type="transmembrane region" description="Helical" evidence="7">
    <location>
        <begin position="464"/>
        <end position="481"/>
    </location>
</feature>
<feature type="transmembrane region" description="Helical" evidence="7">
    <location>
        <begin position="12"/>
        <end position="36"/>
    </location>
</feature>
<evidence type="ECO:0000256" key="1">
    <source>
        <dbReference type="ARBA" id="ARBA00004651"/>
    </source>
</evidence>
<keyword evidence="2" id="KW-1003">Cell membrane</keyword>
<feature type="transmembrane region" description="Helical" evidence="7">
    <location>
        <begin position="301"/>
        <end position="321"/>
    </location>
</feature>
<comment type="caution">
    <text evidence="9">The sequence shown here is derived from an EMBL/GenBank/DDBJ whole genome shotgun (WGS) entry which is preliminary data.</text>
</comment>
<feature type="region of interest" description="Disordered" evidence="6">
    <location>
        <begin position="233"/>
        <end position="258"/>
    </location>
</feature>
<protein>
    <submittedName>
        <fullName evidence="9">Sodium:proton antiporter</fullName>
    </submittedName>
</protein>
<proteinExistence type="predicted"/>
<feature type="transmembrane region" description="Helical" evidence="7">
    <location>
        <begin position="72"/>
        <end position="95"/>
    </location>
</feature>
<feature type="transmembrane region" description="Helical" evidence="7">
    <location>
        <begin position="412"/>
        <end position="434"/>
    </location>
</feature>
<evidence type="ECO:0000256" key="7">
    <source>
        <dbReference type="SAM" id="Phobius"/>
    </source>
</evidence>
<dbReference type="EMBL" id="PVSR01000037">
    <property type="protein sequence ID" value="PRW62266.1"/>
    <property type="molecule type" value="Genomic_DNA"/>
</dbReference>
<evidence type="ECO:0000256" key="3">
    <source>
        <dbReference type="ARBA" id="ARBA00022692"/>
    </source>
</evidence>
<accession>A0A2T0GT21</accession>
<dbReference type="PRINTS" id="PR00342">
    <property type="entry name" value="RHESUSRHD"/>
</dbReference>
<dbReference type="PANTHER" id="PTHR43478:SF1">
    <property type="entry name" value="NA+_H+ ANTIPORTER NHAC-LIKE C-TERMINAL DOMAIN-CONTAINING PROTEIN"/>
    <property type="match status" value="1"/>
</dbReference>
<organism evidence="9 10">
    <name type="scientific">Actinopolyspora mortivallis</name>
    <dbReference type="NCBI Taxonomy" id="33906"/>
    <lineage>
        <taxon>Bacteria</taxon>
        <taxon>Bacillati</taxon>
        <taxon>Actinomycetota</taxon>
        <taxon>Actinomycetes</taxon>
        <taxon>Actinopolysporales</taxon>
        <taxon>Actinopolysporaceae</taxon>
        <taxon>Actinopolyspora</taxon>
    </lineage>
</organism>
<dbReference type="InterPro" id="IPR018461">
    <property type="entry name" value="Na/H_Antiport_NhaC-like_C"/>
</dbReference>
<evidence type="ECO:0000256" key="2">
    <source>
        <dbReference type="ARBA" id="ARBA00022475"/>
    </source>
</evidence>
<feature type="transmembrane region" description="Helical" evidence="7">
    <location>
        <begin position="341"/>
        <end position="358"/>
    </location>
</feature>
<gene>
    <name evidence="9" type="ORF">CEP50_16490</name>
</gene>
<dbReference type="Pfam" id="PF03553">
    <property type="entry name" value="Na_H_antiporter"/>
    <property type="match status" value="1"/>
</dbReference>
<feature type="transmembrane region" description="Helical" evidence="7">
    <location>
        <begin position="264"/>
        <end position="281"/>
    </location>
</feature>
<dbReference type="AlphaFoldDB" id="A0A2T0GT21"/>
<dbReference type="InterPro" id="IPR002229">
    <property type="entry name" value="RhesusRHD"/>
</dbReference>
<keyword evidence="3 7" id="KW-0812">Transmembrane</keyword>
<feature type="transmembrane region" description="Helical" evidence="7">
    <location>
        <begin position="156"/>
        <end position="181"/>
    </location>
</feature>
<feature type="transmembrane region" description="Helical" evidence="7">
    <location>
        <begin position="378"/>
        <end position="400"/>
    </location>
</feature>
<dbReference type="PANTHER" id="PTHR43478">
    <property type="entry name" value="NA+/H+ ANTIPORTER-RELATED"/>
    <property type="match status" value="1"/>
</dbReference>
<feature type="transmembrane region" description="Helical" evidence="7">
    <location>
        <begin position="201"/>
        <end position="220"/>
    </location>
</feature>
<dbReference type="STRING" id="1050202.GCA_000384035_03941"/>
<keyword evidence="10" id="KW-1185">Reference proteome</keyword>
<evidence type="ECO:0000256" key="5">
    <source>
        <dbReference type="ARBA" id="ARBA00023136"/>
    </source>
</evidence>
<feature type="domain" description="Na+/H+ antiporter NhaC-like C-terminal" evidence="8">
    <location>
        <begin position="160"/>
        <end position="483"/>
    </location>
</feature>
<dbReference type="GO" id="GO:0005886">
    <property type="term" value="C:plasma membrane"/>
    <property type="evidence" value="ECO:0007669"/>
    <property type="project" value="UniProtKB-SubCell"/>
</dbReference>
<dbReference type="Proteomes" id="UP000239352">
    <property type="component" value="Unassembled WGS sequence"/>
</dbReference>
<evidence type="ECO:0000256" key="4">
    <source>
        <dbReference type="ARBA" id="ARBA00022989"/>
    </source>
</evidence>
<keyword evidence="4 7" id="KW-1133">Transmembrane helix</keyword>